<feature type="transmembrane region" description="Helical" evidence="1">
    <location>
        <begin position="129"/>
        <end position="148"/>
    </location>
</feature>
<dbReference type="PANTHER" id="PTHR37422:SF13">
    <property type="entry name" value="LIPOPOLYSACCHARIDE BIOSYNTHESIS PROTEIN PA4999-RELATED"/>
    <property type="match status" value="1"/>
</dbReference>
<evidence type="ECO:0000313" key="2">
    <source>
        <dbReference type="EMBL" id="PIW36788.1"/>
    </source>
</evidence>
<dbReference type="EMBL" id="PFGC01000041">
    <property type="protein sequence ID" value="PIW36788.1"/>
    <property type="molecule type" value="Genomic_DNA"/>
</dbReference>
<reference evidence="2 3" key="1">
    <citation type="submission" date="2017-09" db="EMBL/GenBank/DDBJ databases">
        <title>Depth-based differentiation of microbial function through sediment-hosted aquifers and enrichment of novel symbionts in the deep terrestrial subsurface.</title>
        <authorList>
            <person name="Probst A.J."/>
            <person name="Ladd B."/>
            <person name="Jarett J.K."/>
            <person name="Geller-Mcgrath D.E."/>
            <person name="Sieber C.M."/>
            <person name="Emerson J.B."/>
            <person name="Anantharaman K."/>
            <person name="Thomas B.C."/>
            <person name="Malmstrom R."/>
            <person name="Stieglmeier M."/>
            <person name="Klingl A."/>
            <person name="Woyke T."/>
            <person name="Ryan C.M."/>
            <person name="Banfield J.F."/>
        </authorList>
    </citation>
    <scope>NUCLEOTIDE SEQUENCE [LARGE SCALE GENOMIC DNA]</scope>
    <source>
        <strain evidence="2">CG15_BIG_FIL_POST_REV_8_21_14_020_45_12</strain>
    </source>
</reference>
<evidence type="ECO:0008006" key="4">
    <source>
        <dbReference type="Google" id="ProtNLM"/>
    </source>
</evidence>
<proteinExistence type="predicted"/>
<protein>
    <recommendedName>
        <fullName evidence="4">O-antigen ligase domain-containing protein</fullName>
    </recommendedName>
</protein>
<accession>A0A2M7H3H3</accession>
<keyword evidence="1" id="KW-0472">Membrane</keyword>
<evidence type="ECO:0000313" key="3">
    <source>
        <dbReference type="Proteomes" id="UP000230292"/>
    </source>
</evidence>
<keyword evidence="1" id="KW-1133">Transmembrane helix</keyword>
<gene>
    <name evidence="2" type="ORF">COW24_03825</name>
</gene>
<feature type="transmembrane region" description="Helical" evidence="1">
    <location>
        <begin position="72"/>
        <end position="92"/>
    </location>
</feature>
<evidence type="ECO:0000256" key="1">
    <source>
        <dbReference type="SAM" id="Phobius"/>
    </source>
</evidence>
<keyword evidence="1" id="KW-0812">Transmembrane</keyword>
<organism evidence="2 3">
    <name type="scientific">Candidatus Kerfeldbacteria bacterium CG15_BIG_FIL_POST_REV_8_21_14_020_45_12</name>
    <dbReference type="NCBI Taxonomy" id="2014247"/>
    <lineage>
        <taxon>Bacteria</taxon>
        <taxon>Candidatus Kerfeldiibacteriota</taxon>
    </lineage>
</organism>
<dbReference type="InterPro" id="IPR051533">
    <property type="entry name" value="WaaL-like"/>
</dbReference>
<feature type="transmembrane region" description="Helical" evidence="1">
    <location>
        <begin position="104"/>
        <end position="123"/>
    </location>
</feature>
<comment type="caution">
    <text evidence="2">The sequence shown here is derived from an EMBL/GenBank/DDBJ whole genome shotgun (WGS) entry which is preliminary data.</text>
</comment>
<sequence>MLYFSLQAPVQSSNENRLILNDVALEMFQEYPLFGQGPGTFIPTLERNRVYIEEFGAPLDSHGIIQKVGSELGVVGLVAYFSMSLFVLWKVFSAYRKQSLDSDWAYLLVSLLMMVAGTLFFQLFQTSYYVAKLWFPIGLAVSAVAMVSKQQGYSFDKREKL</sequence>
<name>A0A2M7H3H3_9BACT</name>
<dbReference type="PANTHER" id="PTHR37422">
    <property type="entry name" value="TEICHURONIC ACID BIOSYNTHESIS PROTEIN TUAE"/>
    <property type="match status" value="1"/>
</dbReference>
<dbReference type="AlphaFoldDB" id="A0A2M7H3H3"/>
<dbReference type="Proteomes" id="UP000230292">
    <property type="component" value="Unassembled WGS sequence"/>
</dbReference>